<evidence type="ECO:0000259" key="18">
    <source>
        <dbReference type="PROSITE" id="PS51447"/>
    </source>
</evidence>
<feature type="domain" description="TRNA-binding" evidence="17">
    <location>
        <begin position="39"/>
        <end position="154"/>
    </location>
</feature>
<dbReference type="InterPro" id="IPR033714">
    <property type="entry name" value="tRNA_bind_bactPheRS"/>
</dbReference>
<evidence type="ECO:0000256" key="7">
    <source>
        <dbReference type="ARBA" id="ARBA00022723"/>
    </source>
</evidence>
<proteinExistence type="inferred from homology"/>
<evidence type="ECO:0000256" key="12">
    <source>
        <dbReference type="ARBA" id="ARBA00022917"/>
    </source>
</evidence>
<dbReference type="FunFam" id="3.30.930.10:FF:000022">
    <property type="entry name" value="Phenylalanine--tRNA ligase beta subunit"/>
    <property type="match status" value="1"/>
</dbReference>
<dbReference type="GO" id="GO:0009328">
    <property type="term" value="C:phenylalanine-tRNA ligase complex"/>
    <property type="evidence" value="ECO:0007669"/>
    <property type="project" value="TreeGrafter"/>
</dbReference>
<feature type="binding site" evidence="15">
    <location>
        <position position="462"/>
    </location>
    <ligand>
        <name>Mg(2+)</name>
        <dbReference type="ChEBI" id="CHEBI:18420"/>
        <note>shared with alpha subunit</note>
    </ligand>
</feature>
<dbReference type="InterPro" id="IPR005147">
    <property type="entry name" value="tRNA_synthase_B5-dom"/>
</dbReference>
<dbReference type="GO" id="GO:0000287">
    <property type="term" value="F:magnesium ion binding"/>
    <property type="evidence" value="ECO:0007669"/>
    <property type="project" value="UniProtKB-UniRule"/>
</dbReference>
<dbReference type="InterPro" id="IPR036690">
    <property type="entry name" value="Fdx_antiC-bd_sf"/>
</dbReference>
<keyword evidence="7 15" id="KW-0479">Metal-binding</keyword>
<keyword evidence="21" id="KW-1185">Reference proteome</keyword>
<dbReference type="EMBL" id="AZDI01000001">
    <property type="protein sequence ID" value="KRK46457.1"/>
    <property type="molecule type" value="Genomic_DNA"/>
</dbReference>
<dbReference type="OrthoDB" id="9805455at2"/>
<organism evidence="20 21">
    <name type="scientific">Dellaglioa algida DSM 15638</name>
    <dbReference type="NCBI Taxonomy" id="1423719"/>
    <lineage>
        <taxon>Bacteria</taxon>
        <taxon>Bacillati</taxon>
        <taxon>Bacillota</taxon>
        <taxon>Bacilli</taxon>
        <taxon>Lactobacillales</taxon>
        <taxon>Lactobacillaceae</taxon>
        <taxon>Dellaglioa</taxon>
    </lineage>
</organism>
<dbReference type="FunFam" id="3.30.70.380:FF:000001">
    <property type="entry name" value="Phenylalanine--tRNA ligase beta subunit"/>
    <property type="match status" value="1"/>
</dbReference>
<feature type="binding site" evidence="15">
    <location>
        <position position="468"/>
    </location>
    <ligand>
        <name>Mg(2+)</name>
        <dbReference type="ChEBI" id="CHEBI:18420"/>
        <note>shared with alpha subunit</note>
    </ligand>
</feature>
<dbReference type="SUPFAM" id="SSF46955">
    <property type="entry name" value="Putative DNA-binding domain"/>
    <property type="match status" value="1"/>
</dbReference>
<evidence type="ECO:0000256" key="9">
    <source>
        <dbReference type="ARBA" id="ARBA00022840"/>
    </source>
</evidence>
<feature type="domain" description="B5" evidence="19">
    <location>
        <begin position="409"/>
        <end position="484"/>
    </location>
</feature>
<dbReference type="SUPFAM" id="SSF55681">
    <property type="entry name" value="Class II aaRS and biotin synthetases"/>
    <property type="match status" value="1"/>
</dbReference>
<dbReference type="GO" id="GO:0000049">
    <property type="term" value="F:tRNA binding"/>
    <property type="evidence" value="ECO:0007669"/>
    <property type="project" value="UniProtKB-UniRule"/>
</dbReference>
<evidence type="ECO:0000256" key="10">
    <source>
        <dbReference type="ARBA" id="ARBA00022842"/>
    </source>
</evidence>
<gene>
    <name evidence="15" type="primary">pheT</name>
    <name evidence="20" type="ORF">FC66_GL000080</name>
</gene>
<dbReference type="InterPro" id="IPR002547">
    <property type="entry name" value="tRNA-bd_dom"/>
</dbReference>
<evidence type="ECO:0000313" key="21">
    <source>
        <dbReference type="Proteomes" id="UP000051450"/>
    </source>
</evidence>
<keyword evidence="12 15" id="KW-0648">Protein biosynthesis</keyword>
<dbReference type="Pfam" id="PF03483">
    <property type="entry name" value="B3_4"/>
    <property type="match status" value="1"/>
</dbReference>
<dbReference type="Pfam" id="PF01588">
    <property type="entry name" value="tRNA_bind"/>
    <property type="match status" value="1"/>
</dbReference>
<dbReference type="GO" id="GO:0004826">
    <property type="term" value="F:phenylalanine-tRNA ligase activity"/>
    <property type="evidence" value="ECO:0007669"/>
    <property type="project" value="UniProtKB-UniRule"/>
</dbReference>
<dbReference type="PATRIC" id="fig|1423719.4.peg.79"/>
<keyword evidence="6 15" id="KW-0436">Ligase</keyword>
<evidence type="ECO:0000256" key="6">
    <source>
        <dbReference type="ARBA" id="ARBA00022598"/>
    </source>
</evidence>
<dbReference type="HAMAP" id="MF_00283">
    <property type="entry name" value="Phe_tRNA_synth_beta1"/>
    <property type="match status" value="1"/>
</dbReference>
<dbReference type="InterPro" id="IPR005121">
    <property type="entry name" value="Fdx_antiC-bd"/>
</dbReference>
<keyword evidence="11 16" id="KW-0694">RNA-binding</keyword>
<dbReference type="Gene3D" id="2.40.50.140">
    <property type="entry name" value="Nucleic acid-binding proteins"/>
    <property type="match status" value="1"/>
</dbReference>
<feature type="binding site" evidence="15">
    <location>
        <position position="472"/>
    </location>
    <ligand>
        <name>Mg(2+)</name>
        <dbReference type="ChEBI" id="CHEBI:18420"/>
        <note>shared with alpha subunit</note>
    </ligand>
</feature>
<dbReference type="NCBIfam" id="TIGR00472">
    <property type="entry name" value="pheT_bact"/>
    <property type="match status" value="1"/>
</dbReference>
<dbReference type="FunFam" id="3.30.56.10:FF:000002">
    <property type="entry name" value="Phenylalanine--tRNA ligase beta subunit"/>
    <property type="match status" value="1"/>
</dbReference>
<dbReference type="FunFam" id="2.40.50.140:FF:000045">
    <property type="entry name" value="Phenylalanine--tRNA ligase beta subunit"/>
    <property type="match status" value="1"/>
</dbReference>
<dbReference type="SMART" id="SM00874">
    <property type="entry name" value="B5"/>
    <property type="match status" value="1"/>
</dbReference>
<comment type="cofactor">
    <cofactor evidence="15">
        <name>Mg(2+)</name>
        <dbReference type="ChEBI" id="CHEBI:18420"/>
    </cofactor>
    <text evidence="15">Binds 2 magnesium ions per tetramer.</text>
</comment>
<keyword evidence="9 15" id="KW-0067">ATP-binding</keyword>
<evidence type="ECO:0000256" key="2">
    <source>
        <dbReference type="ARBA" id="ARBA00008653"/>
    </source>
</evidence>
<dbReference type="STRING" id="1423719.FC66_GL000080"/>
<protein>
    <recommendedName>
        <fullName evidence="15">Phenylalanine--tRNA ligase beta subunit</fullName>
        <ecNumber evidence="15">6.1.1.20</ecNumber>
    </recommendedName>
    <alternativeName>
        <fullName evidence="15">Phenylalanyl-tRNA synthetase beta subunit</fullName>
        <shortName evidence="15">PheRS</shortName>
    </alternativeName>
</protein>
<dbReference type="SMART" id="SM00873">
    <property type="entry name" value="B3_4"/>
    <property type="match status" value="1"/>
</dbReference>
<dbReference type="InterPro" id="IPR045060">
    <property type="entry name" value="Phe-tRNA-ligase_IIc_bsu"/>
</dbReference>
<dbReference type="PROSITE" id="PS51483">
    <property type="entry name" value="B5"/>
    <property type="match status" value="1"/>
</dbReference>
<dbReference type="InterPro" id="IPR004532">
    <property type="entry name" value="Phe-tRNA-ligase_IIc_bsu_bact"/>
</dbReference>
<dbReference type="InterPro" id="IPR045864">
    <property type="entry name" value="aa-tRNA-synth_II/BPL/LPL"/>
</dbReference>
<dbReference type="RefSeq" id="WP_057973403.1">
    <property type="nucleotide sequence ID" value="NZ_AZDI01000001.1"/>
</dbReference>
<comment type="subcellular location">
    <subcellularLocation>
        <location evidence="1 15">Cytoplasm</location>
    </subcellularLocation>
</comment>
<evidence type="ECO:0000256" key="5">
    <source>
        <dbReference type="ARBA" id="ARBA00022555"/>
    </source>
</evidence>
<dbReference type="SUPFAM" id="SSF56037">
    <property type="entry name" value="PheT/TilS domain"/>
    <property type="match status" value="1"/>
</dbReference>
<dbReference type="Gene3D" id="3.30.930.10">
    <property type="entry name" value="Bira Bifunctional Protein, Domain 2"/>
    <property type="match status" value="1"/>
</dbReference>
<sequence>MKVSKNWLNEYLTLDIEPKVIAEKIARTAVEIDSVKRPSEGLKKIVVGYVDSLVPHPDSDHLSVCQVDVGEEELIQIVCGAPNIAAGQKVIVALPNSRIADNVKIKRGKMRGQASEGMICALQEIGFSESVVPKEFVEGIYVMPEDAVPGEPVFDYLGMNDDIIDIDVTPNRADMLSMRGVAHELSADYDVPATFKHPDLKETSDEKIEDYISLALPDKTLAPTYSMRVIKDLTVKASPMWLQIRLWNAGVRPINNVVDVTNYMLMDYGQPLHAFDYNKLGSKDILVRTANAGEKITTLDTEERELKDSDIVITNGDKAIAIAGTMGGESTQITNETVTVALESAVFNNSMVRKTARSQGIHSEASMRFERGINVATVQESLDAAAELIAELGDGTVVTGTASASRLEAESTFVDTTTTHLNNVMGTELSETQITKLFQQLGFTVTTRGSVLNVEVPARRWDISIEADLVEEIARIYGYDNIPSTLPTGEMTPGKYTYKQKLIRQARHILESAGLSEAISYGLTTEEKAGKFIFEEKDVYTTNLMFPMSSERTTVRMNLISGLLDDLSYNEARKSDNIAFYEQGRVFFRSEGEDRPVEIEHIAGAMTGLFKLANWQSDKQPVDFFMIKGVVEQLLTQLQLTDDVTYVASESHEDMHPGRTADVYLKDELIGFVGQVHPNAAKEFNLKETYVFELDLQKLVDAKKEERLFEPISKFPAVTRDVALMVANESANSDIETLIKNQGGKHLIDIHLFDLYQGSHIESGMKSLAYTLTYQDTAKTLVEEDVTKDFNRVIEALKETFKADIR</sequence>
<dbReference type="NCBIfam" id="NF045760">
    <property type="entry name" value="YtpR"/>
    <property type="match status" value="1"/>
</dbReference>
<dbReference type="Gene3D" id="3.50.40.10">
    <property type="entry name" value="Phenylalanyl-trna Synthetase, Chain B, domain 3"/>
    <property type="match status" value="1"/>
</dbReference>
<dbReference type="PANTHER" id="PTHR10947">
    <property type="entry name" value="PHENYLALANYL-TRNA SYNTHETASE BETA CHAIN AND LEUCINE-RICH REPEAT-CONTAINING PROTEIN 47"/>
    <property type="match status" value="1"/>
</dbReference>
<dbReference type="FunFam" id="3.50.40.10:FF:000001">
    <property type="entry name" value="Phenylalanine--tRNA ligase beta subunit"/>
    <property type="match status" value="1"/>
</dbReference>
<dbReference type="SMART" id="SM00896">
    <property type="entry name" value="FDX-ACB"/>
    <property type="match status" value="1"/>
</dbReference>
<dbReference type="PROSITE" id="PS50886">
    <property type="entry name" value="TRBD"/>
    <property type="match status" value="1"/>
</dbReference>
<dbReference type="GO" id="GO:0005524">
    <property type="term" value="F:ATP binding"/>
    <property type="evidence" value="ECO:0007669"/>
    <property type="project" value="UniProtKB-UniRule"/>
</dbReference>
<evidence type="ECO:0000256" key="15">
    <source>
        <dbReference type="HAMAP-Rule" id="MF_00283"/>
    </source>
</evidence>
<dbReference type="Pfam" id="PF17759">
    <property type="entry name" value="tRNA_synthFbeta"/>
    <property type="match status" value="1"/>
</dbReference>
<evidence type="ECO:0000256" key="8">
    <source>
        <dbReference type="ARBA" id="ARBA00022741"/>
    </source>
</evidence>
<keyword evidence="13 15" id="KW-0030">Aminoacyl-tRNA synthetase</keyword>
<evidence type="ECO:0000256" key="13">
    <source>
        <dbReference type="ARBA" id="ARBA00023146"/>
    </source>
</evidence>
<feature type="binding site" evidence="15">
    <location>
        <position position="471"/>
    </location>
    <ligand>
        <name>Mg(2+)</name>
        <dbReference type="ChEBI" id="CHEBI:18420"/>
        <note>shared with alpha subunit</note>
    </ligand>
</feature>
<dbReference type="InterPro" id="IPR009061">
    <property type="entry name" value="DNA-bd_dom_put_sf"/>
</dbReference>
<evidence type="ECO:0000256" key="16">
    <source>
        <dbReference type="PROSITE-ProRule" id="PRU00209"/>
    </source>
</evidence>
<dbReference type="SUPFAM" id="SSF50249">
    <property type="entry name" value="Nucleic acid-binding proteins"/>
    <property type="match status" value="1"/>
</dbReference>
<evidence type="ECO:0000259" key="17">
    <source>
        <dbReference type="PROSITE" id="PS50886"/>
    </source>
</evidence>
<dbReference type="AlphaFoldDB" id="A0A0R1HLP0"/>
<evidence type="ECO:0000259" key="19">
    <source>
        <dbReference type="PROSITE" id="PS51483"/>
    </source>
</evidence>
<comment type="catalytic activity">
    <reaction evidence="14 15">
        <text>tRNA(Phe) + L-phenylalanine + ATP = L-phenylalanyl-tRNA(Phe) + AMP + diphosphate + H(+)</text>
        <dbReference type="Rhea" id="RHEA:19413"/>
        <dbReference type="Rhea" id="RHEA-COMP:9668"/>
        <dbReference type="Rhea" id="RHEA-COMP:9699"/>
        <dbReference type="ChEBI" id="CHEBI:15378"/>
        <dbReference type="ChEBI" id="CHEBI:30616"/>
        <dbReference type="ChEBI" id="CHEBI:33019"/>
        <dbReference type="ChEBI" id="CHEBI:58095"/>
        <dbReference type="ChEBI" id="CHEBI:78442"/>
        <dbReference type="ChEBI" id="CHEBI:78531"/>
        <dbReference type="ChEBI" id="CHEBI:456215"/>
        <dbReference type="EC" id="6.1.1.20"/>
    </reaction>
</comment>
<reference evidence="20 21" key="1">
    <citation type="journal article" date="2015" name="Genome Announc.">
        <title>Expanding the biotechnology potential of lactobacilli through comparative genomics of 213 strains and associated genera.</title>
        <authorList>
            <person name="Sun Z."/>
            <person name="Harris H.M."/>
            <person name="McCann A."/>
            <person name="Guo C."/>
            <person name="Argimon S."/>
            <person name="Zhang W."/>
            <person name="Yang X."/>
            <person name="Jeffery I.B."/>
            <person name="Cooney J.C."/>
            <person name="Kagawa T.F."/>
            <person name="Liu W."/>
            <person name="Song Y."/>
            <person name="Salvetti E."/>
            <person name="Wrobel A."/>
            <person name="Rasinkangas P."/>
            <person name="Parkhill J."/>
            <person name="Rea M.C."/>
            <person name="O'Sullivan O."/>
            <person name="Ritari J."/>
            <person name="Douillard F.P."/>
            <person name="Paul Ross R."/>
            <person name="Yang R."/>
            <person name="Briner A.E."/>
            <person name="Felis G.E."/>
            <person name="de Vos W.M."/>
            <person name="Barrangou R."/>
            <person name="Klaenhammer T.R."/>
            <person name="Caufield P.W."/>
            <person name="Cui Y."/>
            <person name="Zhang H."/>
            <person name="O'Toole P.W."/>
        </authorList>
    </citation>
    <scope>NUCLEOTIDE SEQUENCE [LARGE SCALE GENOMIC DNA]</scope>
    <source>
        <strain evidence="20 21">DSM 15638</strain>
    </source>
</reference>
<name>A0A0R1HLP0_9LACO</name>
<dbReference type="PANTHER" id="PTHR10947:SF0">
    <property type="entry name" value="PHENYLALANINE--TRNA LIGASE BETA SUBUNIT"/>
    <property type="match status" value="1"/>
</dbReference>
<dbReference type="GO" id="GO:0016740">
    <property type="term" value="F:transferase activity"/>
    <property type="evidence" value="ECO:0007669"/>
    <property type="project" value="UniProtKB-ARBA"/>
</dbReference>
<dbReference type="Gene3D" id="3.30.70.380">
    <property type="entry name" value="Ferrodoxin-fold anticodon-binding domain"/>
    <property type="match status" value="1"/>
</dbReference>
<dbReference type="CDD" id="cd00769">
    <property type="entry name" value="PheRS_beta_core"/>
    <property type="match status" value="1"/>
</dbReference>
<evidence type="ECO:0000256" key="14">
    <source>
        <dbReference type="ARBA" id="ARBA00049255"/>
    </source>
</evidence>
<dbReference type="Gene3D" id="3.30.56.10">
    <property type="match status" value="2"/>
</dbReference>
<keyword evidence="5 16" id="KW-0820">tRNA-binding</keyword>
<dbReference type="GO" id="GO:0140096">
    <property type="term" value="F:catalytic activity, acting on a protein"/>
    <property type="evidence" value="ECO:0007669"/>
    <property type="project" value="UniProtKB-ARBA"/>
</dbReference>
<dbReference type="Pfam" id="PF03484">
    <property type="entry name" value="B5"/>
    <property type="match status" value="1"/>
</dbReference>
<evidence type="ECO:0000256" key="3">
    <source>
        <dbReference type="ARBA" id="ARBA00011209"/>
    </source>
</evidence>
<evidence type="ECO:0000313" key="20">
    <source>
        <dbReference type="EMBL" id="KRK46457.1"/>
    </source>
</evidence>
<comment type="subunit">
    <text evidence="3 15">Tetramer of two alpha and two beta subunits.</text>
</comment>
<keyword evidence="4 15" id="KW-0963">Cytoplasm</keyword>
<dbReference type="Proteomes" id="UP000051450">
    <property type="component" value="Unassembled WGS sequence"/>
</dbReference>
<evidence type="ECO:0000256" key="4">
    <source>
        <dbReference type="ARBA" id="ARBA00022490"/>
    </source>
</evidence>
<keyword evidence="10 15" id="KW-0460">Magnesium</keyword>
<comment type="caution">
    <text evidence="20">The sequence shown here is derived from an EMBL/GenBank/DDBJ whole genome shotgun (WGS) entry which is preliminary data.</text>
</comment>
<evidence type="ECO:0000256" key="1">
    <source>
        <dbReference type="ARBA" id="ARBA00004496"/>
    </source>
</evidence>
<dbReference type="InterPro" id="IPR012340">
    <property type="entry name" value="NA-bd_OB-fold"/>
</dbReference>
<dbReference type="EC" id="6.1.1.20" evidence="15"/>
<dbReference type="PROSITE" id="PS51447">
    <property type="entry name" value="FDX_ACB"/>
    <property type="match status" value="1"/>
</dbReference>
<dbReference type="CDD" id="cd02796">
    <property type="entry name" value="tRNA_bind_bactPheRS"/>
    <property type="match status" value="1"/>
</dbReference>
<evidence type="ECO:0000256" key="11">
    <source>
        <dbReference type="ARBA" id="ARBA00022884"/>
    </source>
</evidence>
<dbReference type="SUPFAM" id="SSF54991">
    <property type="entry name" value="Anticodon-binding domain of PheRS"/>
    <property type="match status" value="1"/>
</dbReference>
<dbReference type="InterPro" id="IPR041616">
    <property type="entry name" value="PheRS_beta_core"/>
</dbReference>
<accession>A0A0R1HLP0</accession>
<dbReference type="Pfam" id="PF03147">
    <property type="entry name" value="FDX-ACB"/>
    <property type="match status" value="1"/>
</dbReference>
<feature type="domain" description="FDX-ACB" evidence="18">
    <location>
        <begin position="713"/>
        <end position="806"/>
    </location>
</feature>
<dbReference type="InterPro" id="IPR005146">
    <property type="entry name" value="B3/B4_tRNA-bd"/>
</dbReference>
<keyword evidence="8 15" id="KW-0547">Nucleotide-binding</keyword>
<comment type="similarity">
    <text evidence="2 15">Belongs to the phenylalanyl-tRNA synthetase beta subunit family. Type 1 subfamily.</text>
</comment>
<dbReference type="InterPro" id="IPR020825">
    <property type="entry name" value="Phe-tRNA_synthase-like_B3/B4"/>
</dbReference>
<dbReference type="GO" id="GO:0006432">
    <property type="term" value="P:phenylalanyl-tRNA aminoacylation"/>
    <property type="evidence" value="ECO:0007669"/>
    <property type="project" value="UniProtKB-UniRule"/>
</dbReference>